<comment type="caution">
    <text evidence="2">The sequence shown here is derived from an EMBL/GenBank/DDBJ whole genome shotgun (WGS) entry which is preliminary data.</text>
</comment>
<name>A0A226F028_FOLCA</name>
<dbReference type="Proteomes" id="UP000198287">
    <property type="component" value="Unassembled WGS sequence"/>
</dbReference>
<keyword evidence="3" id="KW-1185">Reference proteome</keyword>
<proteinExistence type="predicted"/>
<sequence>MKVAICLVIFAIVLTSGSAGLAAPDAAVNGILHQEIGPQESSENGIACSDAWLWYNDNFCGGFTSAGCSTACNGHRTYTCEPTRCHCRGCLMAKRPPKEKARWNNNDVEVQFCGVWTSSRV</sequence>
<dbReference type="EMBL" id="LNIX01000001">
    <property type="protein sequence ID" value="OXA63163.1"/>
    <property type="molecule type" value="Genomic_DNA"/>
</dbReference>
<evidence type="ECO:0000313" key="3">
    <source>
        <dbReference type="Proteomes" id="UP000198287"/>
    </source>
</evidence>
<evidence type="ECO:0000313" key="2">
    <source>
        <dbReference type="EMBL" id="OXA63163.1"/>
    </source>
</evidence>
<reference evidence="2 3" key="1">
    <citation type="submission" date="2015-12" db="EMBL/GenBank/DDBJ databases">
        <title>The genome of Folsomia candida.</title>
        <authorList>
            <person name="Faddeeva A."/>
            <person name="Derks M.F."/>
            <person name="Anvar Y."/>
            <person name="Smit S."/>
            <person name="Van Straalen N."/>
            <person name="Roelofs D."/>
        </authorList>
    </citation>
    <scope>NUCLEOTIDE SEQUENCE [LARGE SCALE GENOMIC DNA]</scope>
    <source>
        <strain evidence="2 3">VU population</strain>
        <tissue evidence="2">Whole body</tissue>
    </source>
</reference>
<evidence type="ECO:0000256" key="1">
    <source>
        <dbReference type="SAM" id="SignalP"/>
    </source>
</evidence>
<dbReference type="AlphaFoldDB" id="A0A226F028"/>
<protein>
    <submittedName>
        <fullName evidence="2">Uncharacterized protein</fullName>
    </submittedName>
</protein>
<feature type="signal peptide" evidence="1">
    <location>
        <begin position="1"/>
        <end position="19"/>
    </location>
</feature>
<accession>A0A226F028</accession>
<feature type="chain" id="PRO_5012104253" evidence="1">
    <location>
        <begin position="20"/>
        <end position="121"/>
    </location>
</feature>
<organism evidence="2 3">
    <name type="scientific">Folsomia candida</name>
    <name type="common">Springtail</name>
    <dbReference type="NCBI Taxonomy" id="158441"/>
    <lineage>
        <taxon>Eukaryota</taxon>
        <taxon>Metazoa</taxon>
        <taxon>Ecdysozoa</taxon>
        <taxon>Arthropoda</taxon>
        <taxon>Hexapoda</taxon>
        <taxon>Collembola</taxon>
        <taxon>Entomobryomorpha</taxon>
        <taxon>Isotomoidea</taxon>
        <taxon>Isotomidae</taxon>
        <taxon>Proisotominae</taxon>
        <taxon>Folsomia</taxon>
    </lineage>
</organism>
<keyword evidence="1" id="KW-0732">Signal</keyword>
<gene>
    <name evidence="2" type="ORF">Fcan01_01347</name>
</gene>